<feature type="transmembrane region" description="Helical" evidence="8">
    <location>
        <begin position="242"/>
        <end position="264"/>
    </location>
</feature>
<gene>
    <name evidence="9" type="ORF">NTE_01330</name>
</gene>
<dbReference type="HOGENOM" id="CLU_007127_0_2_2"/>
<dbReference type="InterPro" id="IPR002523">
    <property type="entry name" value="MgTranspt_CorA/ZnTranspt_ZntB"/>
</dbReference>
<dbReference type="STRING" id="1459636.NTE_01330"/>
<dbReference type="Gene3D" id="1.20.58.340">
    <property type="entry name" value="Magnesium transport protein CorA, transmembrane region"/>
    <property type="match status" value="2"/>
</dbReference>
<dbReference type="GO" id="GO:0050897">
    <property type="term" value="F:cobalt ion binding"/>
    <property type="evidence" value="ECO:0007669"/>
    <property type="project" value="TreeGrafter"/>
</dbReference>
<dbReference type="GO" id="GO:0000287">
    <property type="term" value="F:magnesium ion binding"/>
    <property type="evidence" value="ECO:0007669"/>
    <property type="project" value="TreeGrafter"/>
</dbReference>
<keyword evidence="5 8" id="KW-0812">Transmembrane</keyword>
<evidence type="ECO:0000256" key="3">
    <source>
        <dbReference type="ARBA" id="ARBA00022448"/>
    </source>
</evidence>
<dbReference type="PANTHER" id="PTHR46494:SF1">
    <property type="entry name" value="CORA FAMILY METAL ION TRANSPORTER (EUROFUNG)"/>
    <property type="match status" value="1"/>
</dbReference>
<comment type="subcellular location">
    <subcellularLocation>
        <location evidence="1">Cell membrane</location>
        <topology evidence="1">Multi-pass membrane protein</topology>
    </subcellularLocation>
</comment>
<evidence type="ECO:0000313" key="10">
    <source>
        <dbReference type="Proteomes" id="UP000028194"/>
    </source>
</evidence>
<protein>
    <submittedName>
        <fullName evidence="9">Mg2+/Co2+ transporter</fullName>
    </submittedName>
</protein>
<comment type="similarity">
    <text evidence="2">Belongs to the CorA metal ion transporter (MIT) (TC 1.A.35) family.</text>
</comment>
<accession>A0A075MQC1</accession>
<dbReference type="PANTHER" id="PTHR46494">
    <property type="entry name" value="CORA FAMILY METAL ION TRANSPORTER (EUROFUNG)"/>
    <property type="match status" value="1"/>
</dbReference>
<dbReference type="EMBL" id="CP007174">
    <property type="protein sequence ID" value="AIF83398.1"/>
    <property type="molecule type" value="Genomic_DNA"/>
</dbReference>
<dbReference type="GO" id="GO:0015095">
    <property type="term" value="F:magnesium ion transmembrane transporter activity"/>
    <property type="evidence" value="ECO:0007669"/>
    <property type="project" value="TreeGrafter"/>
</dbReference>
<proteinExistence type="inferred from homology"/>
<dbReference type="GO" id="GO:0015087">
    <property type="term" value="F:cobalt ion transmembrane transporter activity"/>
    <property type="evidence" value="ECO:0007669"/>
    <property type="project" value="TreeGrafter"/>
</dbReference>
<dbReference type="SUPFAM" id="SSF143865">
    <property type="entry name" value="CorA soluble domain-like"/>
    <property type="match status" value="1"/>
</dbReference>
<sequence length="311" mass="35618">MLRQVENEGFLWVDISAPTRNDMRELGRRFSFHELNLADCLSKIQIPKIDRYKNHVFVILHFPAMTEERVPKPSQFAAFLGSGYLVTVHQEDLKTVADTFDACQRSQEVRKELMGRSAGYLYHSLVDALVDELLNNVRKIMGNMEDIEDAVFDERVAVAREISYLRREVTSLRRIAIPMRRTLAELVAKDIQRFSEEDLTLYYDDVQDHIDKVIETLEESKDTIEIFKDTDFMHSSDRSNKILAVLTIIFTLSMPASILGSFYGMNVPIPGGIEGGPWTFLGSYTSFAIIVLASSTSAAAMIVYFRRIRWI</sequence>
<feature type="transmembrane region" description="Helical" evidence="8">
    <location>
        <begin position="284"/>
        <end position="305"/>
    </location>
</feature>
<name>A0A075MQC1_9ARCH</name>
<keyword evidence="7 8" id="KW-0472">Membrane</keyword>
<evidence type="ECO:0000256" key="2">
    <source>
        <dbReference type="ARBA" id="ARBA00009765"/>
    </source>
</evidence>
<evidence type="ECO:0000256" key="5">
    <source>
        <dbReference type="ARBA" id="ARBA00022692"/>
    </source>
</evidence>
<evidence type="ECO:0000313" key="9">
    <source>
        <dbReference type="EMBL" id="AIF83398.1"/>
    </source>
</evidence>
<evidence type="ECO:0000256" key="1">
    <source>
        <dbReference type="ARBA" id="ARBA00004651"/>
    </source>
</evidence>
<evidence type="ECO:0000256" key="7">
    <source>
        <dbReference type="ARBA" id="ARBA00023136"/>
    </source>
</evidence>
<keyword evidence="6 8" id="KW-1133">Transmembrane helix</keyword>
<reference evidence="9 10" key="1">
    <citation type="journal article" date="2014" name="PLoS ONE">
        <title>Genome Sequence of Candidatus Nitrososphaera evergladensis from Group I.1b Enriched from Everglades Soil Reveals Novel Genomic Features of the Ammonia-Oxidizing Archaea.</title>
        <authorList>
            <person name="Zhalnina K.V."/>
            <person name="Dias R."/>
            <person name="Leonard M.T."/>
            <person name="Dorr de Quadros P."/>
            <person name="Camargo F.A."/>
            <person name="Drew J.C."/>
            <person name="Farmerie W.G."/>
            <person name="Daroub S.H."/>
            <person name="Triplett E.W."/>
        </authorList>
    </citation>
    <scope>NUCLEOTIDE SEQUENCE [LARGE SCALE GENOMIC DNA]</scope>
    <source>
        <strain evidence="9 10">SR1</strain>
    </source>
</reference>
<dbReference type="Proteomes" id="UP000028194">
    <property type="component" value="Chromosome"/>
</dbReference>
<dbReference type="SUPFAM" id="SSF144083">
    <property type="entry name" value="Magnesium transport protein CorA, transmembrane region"/>
    <property type="match status" value="1"/>
</dbReference>
<dbReference type="GO" id="GO:0005886">
    <property type="term" value="C:plasma membrane"/>
    <property type="evidence" value="ECO:0007669"/>
    <property type="project" value="UniProtKB-SubCell"/>
</dbReference>
<keyword evidence="10" id="KW-1185">Reference proteome</keyword>
<evidence type="ECO:0000256" key="6">
    <source>
        <dbReference type="ARBA" id="ARBA00022989"/>
    </source>
</evidence>
<dbReference type="Gene3D" id="3.30.460.20">
    <property type="entry name" value="CorA soluble domain-like"/>
    <property type="match status" value="1"/>
</dbReference>
<dbReference type="AlphaFoldDB" id="A0A075MQC1"/>
<organism evidence="9 10">
    <name type="scientific">Candidatus Nitrososphaera evergladensis SR1</name>
    <dbReference type="NCBI Taxonomy" id="1459636"/>
    <lineage>
        <taxon>Archaea</taxon>
        <taxon>Nitrososphaerota</taxon>
        <taxon>Nitrososphaeria</taxon>
        <taxon>Nitrososphaerales</taxon>
        <taxon>Nitrososphaeraceae</taxon>
        <taxon>Nitrososphaera</taxon>
    </lineage>
</organism>
<dbReference type="KEGG" id="nev:NTE_01330"/>
<dbReference type="CDD" id="cd12822">
    <property type="entry name" value="TmCorA-like"/>
    <property type="match status" value="1"/>
</dbReference>
<dbReference type="OrthoDB" id="28779at2157"/>
<evidence type="ECO:0000256" key="4">
    <source>
        <dbReference type="ARBA" id="ARBA00022475"/>
    </source>
</evidence>
<dbReference type="RefSeq" id="WP_148700176.1">
    <property type="nucleotide sequence ID" value="NZ_CP007174.1"/>
</dbReference>
<keyword evidence="4" id="KW-1003">Cell membrane</keyword>
<dbReference type="Pfam" id="PF01544">
    <property type="entry name" value="CorA"/>
    <property type="match status" value="1"/>
</dbReference>
<evidence type="ECO:0000256" key="8">
    <source>
        <dbReference type="SAM" id="Phobius"/>
    </source>
</evidence>
<dbReference type="InterPro" id="IPR045863">
    <property type="entry name" value="CorA_TM1_TM2"/>
</dbReference>
<dbReference type="eggNOG" id="arCOG02265">
    <property type="taxonomic scope" value="Archaea"/>
</dbReference>
<dbReference type="GeneID" id="41597129"/>
<dbReference type="InterPro" id="IPR045861">
    <property type="entry name" value="CorA_cytoplasmic_dom"/>
</dbReference>
<keyword evidence="3" id="KW-0813">Transport</keyword>